<sequence>MTEYNVGISSVRDDWSSQQEIKMNITIANEANGNEGTDGAEATKKEEDEENTISEDNDSEDESDSSSIEDHFQGGPEVYMSAEGGPTKPHDIGADPDITSAREGLIKGILEEALMSTTRKPGLWSDSVEKKWQRSCRRHLVPKGY</sequence>
<dbReference type="Proteomes" id="UP000283090">
    <property type="component" value="Unassembled WGS sequence"/>
</dbReference>
<feature type="compositionally biased region" description="Acidic residues" evidence="1">
    <location>
        <begin position="47"/>
        <end position="64"/>
    </location>
</feature>
<evidence type="ECO:0000256" key="1">
    <source>
        <dbReference type="SAM" id="MobiDB-lite"/>
    </source>
</evidence>
<feature type="compositionally biased region" description="Polar residues" evidence="1">
    <location>
        <begin position="16"/>
        <end position="35"/>
    </location>
</feature>
<reference evidence="2 3" key="1">
    <citation type="submission" date="2019-01" db="EMBL/GenBank/DDBJ databases">
        <title>Intercellular communication is required for trap formation in the nematode-trapping fungus Duddingtonia flagrans.</title>
        <authorList>
            <person name="Youssar L."/>
            <person name="Wernet V."/>
            <person name="Hensel N."/>
            <person name="Hildebrandt H.-G."/>
            <person name="Fischer R."/>
        </authorList>
    </citation>
    <scope>NUCLEOTIDE SEQUENCE [LARGE SCALE GENOMIC DNA]</scope>
    <source>
        <strain evidence="2 3">CBS H-5679</strain>
    </source>
</reference>
<dbReference type="VEuPathDB" id="FungiDB:DFL_006082"/>
<keyword evidence="3" id="KW-1185">Reference proteome</keyword>
<dbReference type="RefSeq" id="XP_067489874.1">
    <property type="nucleotide sequence ID" value="XM_067635444.1"/>
</dbReference>
<proteinExistence type="predicted"/>
<protein>
    <submittedName>
        <fullName evidence="2">Uncharacterized protein</fullName>
    </submittedName>
</protein>
<dbReference type="GeneID" id="93588393"/>
<dbReference type="AlphaFoldDB" id="A0A436ZZB4"/>
<accession>A0A436ZZB4</accession>
<comment type="caution">
    <text evidence="2">The sequence shown here is derived from an EMBL/GenBank/DDBJ whole genome shotgun (WGS) entry which is preliminary data.</text>
</comment>
<evidence type="ECO:0000313" key="2">
    <source>
        <dbReference type="EMBL" id="RVD84330.1"/>
    </source>
</evidence>
<name>A0A436ZZB4_ARTFL</name>
<feature type="region of interest" description="Disordered" evidence="1">
    <location>
        <begin position="1"/>
        <end position="98"/>
    </location>
</feature>
<dbReference type="OrthoDB" id="5364034at2759"/>
<organism evidence="2 3">
    <name type="scientific">Arthrobotrys flagrans</name>
    <name type="common">Nematode-trapping fungus</name>
    <name type="synonym">Trichothecium flagrans</name>
    <dbReference type="NCBI Taxonomy" id="97331"/>
    <lineage>
        <taxon>Eukaryota</taxon>
        <taxon>Fungi</taxon>
        <taxon>Dikarya</taxon>
        <taxon>Ascomycota</taxon>
        <taxon>Pezizomycotina</taxon>
        <taxon>Orbiliomycetes</taxon>
        <taxon>Orbiliales</taxon>
        <taxon>Orbiliaceae</taxon>
        <taxon>Arthrobotrys</taxon>
    </lineage>
</organism>
<gene>
    <name evidence="2" type="ORF">DFL_006082</name>
</gene>
<evidence type="ECO:0000313" key="3">
    <source>
        <dbReference type="Proteomes" id="UP000283090"/>
    </source>
</evidence>
<dbReference type="EMBL" id="SAEB01000007">
    <property type="protein sequence ID" value="RVD84330.1"/>
    <property type="molecule type" value="Genomic_DNA"/>
</dbReference>